<evidence type="ECO:0000313" key="3">
    <source>
        <dbReference type="Proteomes" id="UP000599109"/>
    </source>
</evidence>
<reference evidence="2 3" key="1">
    <citation type="journal article" date="2017" name="Int. J. Syst. Evol. Microbiol.">
        <title>Ramlibacter monticola sp. nov., isolated from forest soil.</title>
        <authorList>
            <person name="Chaudhary D.K."/>
            <person name="Kim J."/>
        </authorList>
    </citation>
    <scope>NUCLEOTIDE SEQUENCE [LARGE SCALE GENOMIC DNA]</scope>
    <source>
        <strain evidence="2 3">KACC 19175</strain>
    </source>
</reference>
<gene>
    <name evidence="2" type="ORF">JJ685_15410</name>
</gene>
<keyword evidence="3" id="KW-1185">Reference proteome</keyword>
<comment type="caution">
    <text evidence="2">The sequence shown here is derived from an EMBL/GenBank/DDBJ whole genome shotgun (WGS) entry which is preliminary data.</text>
</comment>
<proteinExistence type="predicted"/>
<dbReference type="PRINTS" id="PR00111">
    <property type="entry name" value="ABHYDROLASE"/>
</dbReference>
<dbReference type="InterPro" id="IPR029058">
    <property type="entry name" value="AB_hydrolase_fold"/>
</dbReference>
<evidence type="ECO:0000259" key="1">
    <source>
        <dbReference type="Pfam" id="PF00561"/>
    </source>
</evidence>
<dbReference type="PANTHER" id="PTHR43689">
    <property type="entry name" value="HYDROLASE"/>
    <property type="match status" value="1"/>
</dbReference>
<accession>A0A936Z2U1</accession>
<dbReference type="RefSeq" id="WP_201675148.1">
    <property type="nucleotide sequence ID" value="NZ_JAEQNE010000003.1"/>
</dbReference>
<dbReference type="Gene3D" id="3.40.50.1820">
    <property type="entry name" value="alpha/beta hydrolase"/>
    <property type="match status" value="1"/>
</dbReference>
<name>A0A936Z2U1_9BURK</name>
<dbReference type="Pfam" id="PF00561">
    <property type="entry name" value="Abhydrolase_1"/>
    <property type="match status" value="1"/>
</dbReference>
<feature type="domain" description="AB hydrolase-1" evidence="1">
    <location>
        <begin position="69"/>
        <end position="306"/>
    </location>
</feature>
<sequence length="326" mass="36076">MKLKLRVILVGLLLVLVLLGAAGVAVSWAPDVPVDQLKARWAPPPSRFLELDGLQVHYRDEGPRDDAETIVLLHGTSASLHTWEGWARELRPTRRVVRFDLPGFALTGPNRQNDYSTDAYVAFVAAMLDKLQLRRVVLAGNSLGGQIAWSFAGTYPDRVARLILVDASGYAPESLKQPPSVPIGFRIANTPGLRWLMQRTLPRKVIESSVRNVYGDPARVTPELVDLYAAMTLREGNRQALGRRFEQGYTGNVGLLGKIKAPTLILWGGRDRLVPLESGQRFARDIADARLVVLDTLGHVPQEEDPASTVREVQWFLSSPARVSRP</sequence>
<dbReference type="AlphaFoldDB" id="A0A936Z2U1"/>
<keyword evidence="2" id="KW-0378">Hydrolase</keyword>
<evidence type="ECO:0000313" key="2">
    <source>
        <dbReference type="EMBL" id="MBL0392527.1"/>
    </source>
</evidence>
<protein>
    <submittedName>
        <fullName evidence="2">Alpha/beta hydrolase</fullName>
    </submittedName>
</protein>
<dbReference type="GO" id="GO:0016787">
    <property type="term" value="F:hydrolase activity"/>
    <property type="evidence" value="ECO:0007669"/>
    <property type="project" value="UniProtKB-KW"/>
</dbReference>
<dbReference type="EMBL" id="JAEQNE010000003">
    <property type="protein sequence ID" value="MBL0392527.1"/>
    <property type="molecule type" value="Genomic_DNA"/>
</dbReference>
<dbReference type="InterPro" id="IPR000073">
    <property type="entry name" value="AB_hydrolase_1"/>
</dbReference>
<dbReference type="Proteomes" id="UP000599109">
    <property type="component" value="Unassembled WGS sequence"/>
</dbReference>
<organism evidence="2 3">
    <name type="scientific">Ramlibacter monticola</name>
    <dbReference type="NCBI Taxonomy" id="1926872"/>
    <lineage>
        <taxon>Bacteria</taxon>
        <taxon>Pseudomonadati</taxon>
        <taxon>Pseudomonadota</taxon>
        <taxon>Betaproteobacteria</taxon>
        <taxon>Burkholderiales</taxon>
        <taxon>Comamonadaceae</taxon>
        <taxon>Ramlibacter</taxon>
    </lineage>
</organism>
<dbReference type="PANTHER" id="PTHR43689:SF8">
    <property type="entry name" value="ALPHA_BETA-HYDROLASES SUPERFAMILY PROTEIN"/>
    <property type="match status" value="1"/>
</dbReference>
<dbReference type="SUPFAM" id="SSF53474">
    <property type="entry name" value="alpha/beta-Hydrolases"/>
    <property type="match status" value="1"/>
</dbReference>